<evidence type="ECO:0000313" key="1">
    <source>
        <dbReference type="EMBL" id="EEH49674.2"/>
    </source>
</evidence>
<proteinExistence type="predicted"/>
<reference evidence="1 2" key="1">
    <citation type="journal article" date="2011" name="PLoS Genet.">
        <title>Comparative genomic analysis of human fungal pathogens causing paracoccidioidomycosis.</title>
        <authorList>
            <person name="Desjardins C.A."/>
            <person name="Champion M.D."/>
            <person name="Holder J.W."/>
            <person name="Muszewska A."/>
            <person name="Goldberg J."/>
            <person name="Bailao A.M."/>
            <person name="Brigido M.M."/>
            <person name="Ferreira M.E."/>
            <person name="Garcia A.M."/>
            <person name="Grynberg M."/>
            <person name="Gujja S."/>
            <person name="Heiman D.I."/>
            <person name="Henn M.R."/>
            <person name="Kodira C.D."/>
            <person name="Leon-Narvaez H."/>
            <person name="Longo L.V."/>
            <person name="Ma L.J."/>
            <person name="Malavazi I."/>
            <person name="Matsuo A.L."/>
            <person name="Morais F.V."/>
            <person name="Pereira M."/>
            <person name="Rodriguez-Brito S."/>
            <person name="Sakthikumar S."/>
            <person name="Salem-Izacc S.M."/>
            <person name="Sykes S.M."/>
            <person name="Teixeira M.M."/>
            <person name="Vallejo M.C."/>
            <person name="Walter M.E."/>
            <person name="Yandava C."/>
            <person name="Young S."/>
            <person name="Zeng Q."/>
            <person name="Zucker J."/>
            <person name="Felipe M.S."/>
            <person name="Goldman G.H."/>
            <person name="Haas B.J."/>
            <person name="McEwen J.G."/>
            <person name="Nino-Vega G."/>
            <person name="Puccia R."/>
            <person name="San-Blas G."/>
            <person name="Soares C.M."/>
            <person name="Birren B.W."/>
            <person name="Cuomo C.A."/>
        </authorList>
    </citation>
    <scope>NUCLEOTIDE SEQUENCE [LARGE SCALE GENOMIC DNA]</scope>
    <source>
        <strain evidence="1 2">Pb18</strain>
    </source>
</reference>
<dbReference type="VEuPathDB" id="FungiDB:PADG_05753"/>
<dbReference type="KEGG" id="pbn:PADG_05753"/>
<name>C1GER7_PARBD</name>
<dbReference type="EMBL" id="KN275963">
    <property type="protein sequence ID" value="EEH49674.2"/>
    <property type="molecule type" value="Genomic_DNA"/>
</dbReference>
<dbReference type="Proteomes" id="UP000001628">
    <property type="component" value="Unassembled WGS sequence"/>
</dbReference>
<protein>
    <submittedName>
        <fullName evidence="1">Uncharacterized protein</fullName>
    </submittedName>
</protein>
<dbReference type="HOGENOM" id="CLU_874647_0_0_1"/>
<accession>C1GER7</accession>
<dbReference type="InParanoid" id="C1GER7"/>
<dbReference type="AlphaFoldDB" id="C1GER7"/>
<sequence length="318" mass="35542">MASVEQRPNPITENSLTIHSGFVMAEEGNIAESWLYRRNTKSVDGPCCPALGRAEKRWFHQTIYVKEFADRCHLTGLSLKPFEGTYSYKVSAITAVILDADETGTLVGVRRNMVNRRREGNPSISSQQTCKHGWKLSVVVVGVVNLLVAGANEKAAGWFLQRGISTDLLTTINLLIPPFWRCQVKRLIVSTHELELVDSFRGVSQPIRRTLASPHFPRLLVEEAPEKKYHAPTWDKDSYCLVIGAVWLHTTRGILILSVTYSRANRAYIHKLNSDDEFDSARWAPLWSKLASSECLIFEAICSPAVFSLAARGADDLG</sequence>
<dbReference type="RefSeq" id="XP_010761200.1">
    <property type="nucleotide sequence ID" value="XM_010762898.1"/>
</dbReference>
<gene>
    <name evidence="1" type="ORF">PADG_05753</name>
</gene>
<keyword evidence="2" id="KW-1185">Reference proteome</keyword>
<evidence type="ECO:0000313" key="2">
    <source>
        <dbReference type="Proteomes" id="UP000001628"/>
    </source>
</evidence>
<organism evidence="1 2">
    <name type="scientific">Paracoccidioides brasiliensis (strain Pb18)</name>
    <dbReference type="NCBI Taxonomy" id="502780"/>
    <lineage>
        <taxon>Eukaryota</taxon>
        <taxon>Fungi</taxon>
        <taxon>Dikarya</taxon>
        <taxon>Ascomycota</taxon>
        <taxon>Pezizomycotina</taxon>
        <taxon>Eurotiomycetes</taxon>
        <taxon>Eurotiomycetidae</taxon>
        <taxon>Onygenales</taxon>
        <taxon>Ajellomycetaceae</taxon>
        <taxon>Paracoccidioides</taxon>
    </lineage>
</organism>
<dbReference type="GeneID" id="22584625"/>